<feature type="transmembrane region" description="Helical" evidence="9">
    <location>
        <begin position="60"/>
        <end position="77"/>
    </location>
</feature>
<evidence type="ECO:0000256" key="2">
    <source>
        <dbReference type="ARBA" id="ARBA00009773"/>
    </source>
</evidence>
<feature type="transmembrane region" description="Helical" evidence="9">
    <location>
        <begin position="264"/>
        <end position="286"/>
    </location>
</feature>
<comment type="subcellular location">
    <subcellularLocation>
        <location evidence="1">Cell membrane</location>
        <topology evidence="1">Multi-pass membrane protein</topology>
    </subcellularLocation>
</comment>
<dbReference type="Pfam" id="PF01594">
    <property type="entry name" value="AI-2E_transport"/>
    <property type="match status" value="1"/>
</dbReference>
<feature type="transmembrane region" description="Helical" evidence="9">
    <location>
        <begin position="292"/>
        <end position="311"/>
    </location>
</feature>
<feature type="transmembrane region" description="Helical" evidence="9">
    <location>
        <begin position="318"/>
        <end position="337"/>
    </location>
</feature>
<feature type="compositionally biased region" description="Basic and acidic residues" evidence="8">
    <location>
        <begin position="735"/>
        <end position="745"/>
    </location>
</feature>
<keyword evidence="5 9" id="KW-0812">Transmembrane</keyword>
<evidence type="ECO:0000313" key="11">
    <source>
        <dbReference type="EMBL" id="MEK8026689.1"/>
    </source>
</evidence>
<dbReference type="RefSeq" id="WP_341374471.1">
    <property type="nucleotide sequence ID" value="NZ_JBBUTF010000009.1"/>
</dbReference>
<evidence type="ECO:0000256" key="1">
    <source>
        <dbReference type="ARBA" id="ARBA00004651"/>
    </source>
</evidence>
<feature type="transmembrane region" description="Helical" evidence="9">
    <location>
        <begin position="36"/>
        <end position="54"/>
    </location>
</feature>
<dbReference type="InterPro" id="IPR002549">
    <property type="entry name" value="AI-2E-like"/>
</dbReference>
<dbReference type="PANTHER" id="PTHR21716:SF53">
    <property type="entry name" value="PERMEASE PERM-RELATED"/>
    <property type="match status" value="1"/>
</dbReference>
<feature type="compositionally biased region" description="Low complexity" evidence="8">
    <location>
        <begin position="664"/>
        <end position="682"/>
    </location>
</feature>
<feature type="region of interest" description="Disordered" evidence="8">
    <location>
        <begin position="1"/>
        <end position="28"/>
    </location>
</feature>
<evidence type="ECO:0000256" key="6">
    <source>
        <dbReference type="ARBA" id="ARBA00022989"/>
    </source>
</evidence>
<feature type="compositionally biased region" description="Low complexity" evidence="8">
    <location>
        <begin position="863"/>
        <end position="892"/>
    </location>
</feature>
<evidence type="ECO:0000256" key="3">
    <source>
        <dbReference type="ARBA" id="ARBA00022448"/>
    </source>
</evidence>
<keyword evidence="6 9" id="KW-1133">Transmembrane helix</keyword>
<comment type="similarity">
    <text evidence="2">Belongs to the autoinducer-2 exporter (AI-2E) (TC 2.A.86) family.</text>
</comment>
<evidence type="ECO:0000256" key="4">
    <source>
        <dbReference type="ARBA" id="ARBA00022475"/>
    </source>
</evidence>
<dbReference type="Gene3D" id="3.30.450.40">
    <property type="match status" value="1"/>
</dbReference>
<feature type="region of interest" description="Disordered" evidence="8">
    <location>
        <begin position="735"/>
        <end position="756"/>
    </location>
</feature>
<dbReference type="InterPro" id="IPR003018">
    <property type="entry name" value="GAF"/>
</dbReference>
<evidence type="ECO:0000256" key="9">
    <source>
        <dbReference type="SAM" id="Phobius"/>
    </source>
</evidence>
<feature type="domain" description="GAF" evidence="10">
    <location>
        <begin position="692"/>
        <end position="855"/>
    </location>
</feature>
<evidence type="ECO:0000256" key="8">
    <source>
        <dbReference type="SAM" id="MobiDB-lite"/>
    </source>
</evidence>
<dbReference type="SMART" id="SM00065">
    <property type="entry name" value="GAF"/>
    <property type="match status" value="1"/>
</dbReference>
<gene>
    <name evidence="11" type="ORF">AACH11_12025</name>
</gene>
<name>A0ABU9BAA1_9BURK</name>
<evidence type="ECO:0000259" key="10">
    <source>
        <dbReference type="SMART" id="SM00065"/>
    </source>
</evidence>
<dbReference type="Proteomes" id="UP001368500">
    <property type="component" value="Unassembled WGS sequence"/>
</dbReference>
<feature type="region of interest" description="Disordered" evidence="8">
    <location>
        <begin position="657"/>
        <end position="682"/>
    </location>
</feature>
<feature type="transmembrane region" description="Helical" evidence="9">
    <location>
        <begin position="89"/>
        <end position="111"/>
    </location>
</feature>
<organism evidence="11 12">
    <name type="scientific">Pseudaquabacterium rugosum</name>
    <dbReference type="NCBI Taxonomy" id="2984194"/>
    <lineage>
        <taxon>Bacteria</taxon>
        <taxon>Pseudomonadati</taxon>
        <taxon>Pseudomonadota</taxon>
        <taxon>Betaproteobacteria</taxon>
        <taxon>Burkholderiales</taxon>
        <taxon>Sphaerotilaceae</taxon>
        <taxon>Pseudaquabacterium</taxon>
    </lineage>
</organism>
<feature type="region of interest" description="Disordered" evidence="8">
    <location>
        <begin position="591"/>
        <end position="631"/>
    </location>
</feature>
<feature type="transmembrane region" description="Helical" evidence="9">
    <location>
        <begin position="357"/>
        <end position="382"/>
    </location>
</feature>
<accession>A0ABU9BAA1</accession>
<comment type="caution">
    <text evidence="11">The sequence shown here is derived from an EMBL/GenBank/DDBJ whole genome shotgun (WGS) entry which is preliminary data.</text>
</comment>
<keyword evidence="3" id="KW-0813">Transport</keyword>
<feature type="compositionally biased region" description="Pro residues" evidence="8">
    <location>
        <begin position="908"/>
        <end position="917"/>
    </location>
</feature>
<sequence>MHAPSSDPARDPPRASAPADEAPPAAAGTSAALPPLLQPALLLISAALVVLMLWSGREILVPLALGALLAFVLDPLVDRLARRQVPRGLAVGLVVTGTVLAIGASSVFVGGQAVALGRDMPTYQATMQTKLRTLRQQMSGRGVLDDLGRMIEVVSGELDATRRALVAHAGAAPERQALRVEIAPSRPSVLQALGTLIEPVLAPAASAGLVLLFLLFILLDRNDLRDRALRLFGGDLHRSTAALKEASDRVSRYLTMQVLVNSGYGLALASGLALIGVPGALLWGALGGVLRFVPYIGPLVASVGPLLLAFAIDPGWQLLLSAALLVLTLEVLINNAIEPWLYGSSTGLSPTALLVSAAFWTGLWGPVGLVLATPVTVLIVVIGRHIPGLQWLDLLLGSTPAFDPATRLYQRLLAGDVEEATQLAIEQARQQGPQAFYGSTGMPVLRLAAAAAHQASGAEQRHRLLQGVAQMLDELAEDSPAPGPGMRADGPPPHPAEADVVCIGGRWQADALAARMCAHALALQGVTARALPPSALLAARLEQAPLARVRLVVLGYVDRDSTTHARYVCRRLRRRWPQLRIILACWDADDRPGPVEGRPGPTPVAAFSRPWPAGMPPANEPDDPDDPAAPTARTLGADVVVRTLDEAVLQVHAMGSLNPRAEPDTPAAAPPGHDAPADAGGPPATATLLDTALRPLLALTAQRSADLFDVAHSAVLLWADDGRLLCAADQDDVLGRIEPEPRDGTPPEPATPPAAADALARDVAETVRTLRAPVHIDDVARDARHAALAAGLARAPRSCTAVPLRPTAEAPPVGVLWLSDPRPRTLREAERALLQSLADELMGQLTRLQAVSLAGIGLPPEAAATPAAPAAPAAPTTPAAPATPATKPAAAPTAPPAIQGPCAAATPPVAPPAPPFPACVASG</sequence>
<dbReference type="EMBL" id="JBBUTF010000009">
    <property type="protein sequence ID" value="MEK8026689.1"/>
    <property type="molecule type" value="Genomic_DNA"/>
</dbReference>
<feature type="transmembrane region" description="Helical" evidence="9">
    <location>
        <begin position="200"/>
        <end position="219"/>
    </location>
</feature>
<feature type="region of interest" description="Disordered" evidence="8">
    <location>
        <begin position="863"/>
        <end position="923"/>
    </location>
</feature>
<dbReference type="InterPro" id="IPR029016">
    <property type="entry name" value="GAF-like_dom_sf"/>
</dbReference>
<keyword evidence="7 9" id="KW-0472">Membrane</keyword>
<protein>
    <submittedName>
        <fullName evidence="11">AI-2E family transporter</fullName>
    </submittedName>
</protein>
<evidence type="ECO:0000313" key="12">
    <source>
        <dbReference type="Proteomes" id="UP001368500"/>
    </source>
</evidence>
<evidence type="ECO:0000256" key="5">
    <source>
        <dbReference type="ARBA" id="ARBA00022692"/>
    </source>
</evidence>
<dbReference type="SUPFAM" id="SSF55781">
    <property type="entry name" value="GAF domain-like"/>
    <property type="match status" value="1"/>
</dbReference>
<keyword evidence="12" id="KW-1185">Reference proteome</keyword>
<dbReference type="PANTHER" id="PTHR21716">
    <property type="entry name" value="TRANSMEMBRANE PROTEIN"/>
    <property type="match status" value="1"/>
</dbReference>
<feature type="compositionally biased region" description="Low complexity" evidence="8">
    <location>
        <begin position="14"/>
        <end position="28"/>
    </location>
</feature>
<dbReference type="Pfam" id="PF13185">
    <property type="entry name" value="GAF_2"/>
    <property type="match status" value="1"/>
</dbReference>
<proteinExistence type="inferred from homology"/>
<reference evidence="11 12" key="1">
    <citation type="submission" date="2024-04" db="EMBL/GenBank/DDBJ databases">
        <title>Novel species of the genus Ideonella isolated from streams.</title>
        <authorList>
            <person name="Lu H."/>
        </authorList>
    </citation>
    <scope>NUCLEOTIDE SEQUENCE [LARGE SCALE GENOMIC DNA]</scope>
    <source>
        <strain evidence="11 12">BYS139W</strain>
    </source>
</reference>
<evidence type="ECO:0000256" key="7">
    <source>
        <dbReference type="ARBA" id="ARBA00023136"/>
    </source>
</evidence>
<keyword evidence="4" id="KW-1003">Cell membrane</keyword>